<dbReference type="InterPro" id="IPR006026">
    <property type="entry name" value="Peptidase_Metallo"/>
</dbReference>
<feature type="signal peptide" evidence="7">
    <location>
        <begin position="1"/>
        <end position="18"/>
    </location>
</feature>
<dbReference type="Pfam" id="PF01400">
    <property type="entry name" value="Astacin"/>
    <property type="match status" value="1"/>
</dbReference>
<keyword evidence="4 6" id="KW-0862">Zinc</keyword>
<dbReference type="PROSITE" id="PS51864">
    <property type="entry name" value="ASTACIN"/>
    <property type="match status" value="1"/>
</dbReference>
<dbReference type="GO" id="GO:0004222">
    <property type="term" value="F:metalloendopeptidase activity"/>
    <property type="evidence" value="ECO:0007669"/>
    <property type="project" value="UniProtKB-UniRule"/>
</dbReference>
<dbReference type="InterPro" id="IPR034035">
    <property type="entry name" value="Astacin-like_dom"/>
</dbReference>
<reference evidence="10" key="1">
    <citation type="submission" date="2017-01" db="EMBL/GenBank/DDBJ databases">
        <title>Comparative genomics of anhydrobiosis in the tardigrade Hypsibius dujardini.</title>
        <authorList>
            <person name="Yoshida Y."/>
            <person name="Koutsovoulos G."/>
            <person name="Laetsch D."/>
            <person name="Stevens L."/>
            <person name="Kumar S."/>
            <person name="Horikawa D."/>
            <person name="Ishino K."/>
            <person name="Komine S."/>
            <person name="Tomita M."/>
            <person name="Blaxter M."/>
            <person name="Arakawa K."/>
        </authorList>
    </citation>
    <scope>NUCLEOTIDE SEQUENCE [LARGE SCALE GENOMIC DNA]</scope>
    <source>
        <strain evidence="10">Z151</strain>
    </source>
</reference>
<dbReference type="GO" id="GO:0006508">
    <property type="term" value="P:proteolysis"/>
    <property type="evidence" value="ECO:0007669"/>
    <property type="project" value="UniProtKB-KW"/>
</dbReference>
<feature type="domain" description="Peptidase M12A" evidence="8">
    <location>
        <begin position="87"/>
        <end position="285"/>
    </location>
</feature>
<evidence type="ECO:0000256" key="4">
    <source>
        <dbReference type="ARBA" id="ARBA00022833"/>
    </source>
</evidence>
<dbReference type="EC" id="3.4.24.-" evidence="7"/>
<feature type="binding site" evidence="6">
    <location>
        <position position="183"/>
    </location>
    <ligand>
        <name>Zn(2+)</name>
        <dbReference type="ChEBI" id="CHEBI:29105"/>
        <note>catalytic</note>
    </ligand>
</feature>
<evidence type="ECO:0000256" key="3">
    <source>
        <dbReference type="ARBA" id="ARBA00022801"/>
    </source>
</evidence>
<dbReference type="SMART" id="SM00235">
    <property type="entry name" value="ZnMc"/>
    <property type="match status" value="1"/>
</dbReference>
<keyword evidence="10" id="KW-1185">Reference proteome</keyword>
<dbReference type="OrthoDB" id="291007at2759"/>
<dbReference type="Gene3D" id="3.40.390.10">
    <property type="entry name" value="Collagenase (Catalytic Domain)"/>
    <property type="match status" value="1"/>
</dbReference>
<dbReference type="CDD" id="cd04280">
    <property type="entry name" value="ZnMc_astacin_like"/>
    <property type="match status" value="1"/>
</dbReference>
<keyword evidence="5 6" id="KW-0482">Metalloprotease</keyword>
<evidence type="ECO:0000313" key="9">
    <source>
        <dbReference type="EMBL" id="OQV25481.1"/>
    </source>
</evidence>
<dbReference type="InterPro" id="IPR001506">
    <property type="entry name" value="Peptidase_M12A"/>
</dbReference>
<evidence type="ECO:0000256" key="2">
    <source>
        <dbReference type="ARBA" id="ARBA00022723"/>
    </source>
</evidence>
<dbReference type="PANTHER" id="PTHR10127:SF780">
    <property type="entry name" value="METALLOENDOPEPTIDASE"/>
    <property type="match status" value="1"/>
</dbReference>
<evidence type="ECO:0000256" key="7">
    <source>
        <dbReference type="RuleBase" id="RU361183"/>
    </source>
</evidence>
<comment type="cofactor">
    <cofactor evidence="6 7">
        <name>Zn(2+)</name>
        <dbReference type="ChEBI" id="CHEBI:29105"/>
    </cofactor>
    <text evidence="6 7">Binds 1 zinc ion per subunit.</text>
</comment>
<evidence type="ECO:0000259" key="8">
    <source>
        <dbReference type="PROSITE" id="PS51864"/>
    </source>
</evidence>
<dbReference type="PRINTS" id="PR00480">
    <property type="entry name" value="ASTACIN"/>
</dbReference>
<feature type="binding site" evidence="6">
    <location>
        <position position="189"/>
    </location>
    <ligand>
        <name>Zn(2+)</name>
        <dbReference type="ChEBI" id="CHEBI:29105"/>
        <note>catalytic</note>
    </ligand>
</feature>
<comment type="caution">
    <text evidence="6">Lacks conserved residue(s) required for the propagation of feature annotation.</text>
</comment>
<feature type="binding site" evidence="6">
    <location>
        <position position="179"/>
    </location>
    <ligand>
        <name>Zn(2+)</name>
        <dbReference type="ChEBI" id="CHEBI:29105"/>
        <note>catalytic</note>
    </ligand>
</feature>
<dbReference type="GO" id="GO:0008270">
    <property type="term" value="F:zinc ion binding"/>
    <property type="evidence" value="ECO:0007669"/>
    <property type="project" value="UniProtKB-UniRule"/>
</dbReference>
<evidence type="ECO:0000256" key="5">
    <source>
        <dbReference type="ARBA" id="ARBA00023049"/>
    </source>
</evidence>
<dbReference type="EMBL" id="MTYJ01000002">
    <property type="protein sequence ID" value="OQV25481.1"/>
    <property type="molecule type" value="Genomic_DNA"/>
</dbReference>
<feature type="chain" id="PRO_5011827827" description="Metalloendopeptidase" evidence="7">
    <location>
        <begin position="19"/>
        <end position="370"/>
    </location>
</feature>
<protein>
    <recommendedName>
        <fullName evidence="7">Metalloendopeptidase</fullName>
        <ecNumber evidence="7">3.4.24.-</ecNumber>
    </recommendedName>
</protein>
<name>A0A1W0XDQ6_HYPEX</name>
<keyword evidence="3 6" id="KW-0378">Hydrolase</keyword>
<keyword evidence="1 6" id="KW-0645">Protease</keyword>
<dbReference type="InterPro" id="IPR024079">
    <property type="entry name" value="MetalloPept_cat_dom_sf"/>
</dbReference>
<keyword evidence="7" id="KW-0732">Signal</keyword>
<gene>
    <name evidence="9" type="ORF">BV898_00422</name>
</gene>
<proteinExistence type="predicted"/>
<evidence type="ECO:0000256" key="1">
    <source>
        <dbReference type="ARBA" id="ARBA00022670"/>
    </source>
</evidence>
<feature type="active site" evidence="6">
    <location>
        <position position="180"/>
    </location>
</feature>
<evidence type="ECO:0000256" key="6">
    <source>
        <dbReference type="PROSITE-ProRule" id="PRU01211"/>
    </source>
</evidence>
<dbReference type="Proteomes" id="UP000192578">
    <property type="component" value="Unassembled WGS sequence"/>
</dbReference>
<accession>A0A1W0XDQ6</accession>
<comment type="caution">
    <text evidence="9">The sequence shown here is derived from an EMBL/GenBank/DDBJ whole genome shotgun (WGS) entry which is preliminary data.</text>
</comment>
<dbReference type="PANTHER" id="PTHR10127">
    <property type="entry name" value="DISCOIDIN, CUB, EGF, LAMININ , AND ZINC METALLOPROTEASE DOMAIN CONTAINING"/>
    <property type="match status" value="1"/>
</dbReference>
<evidence type="ECO:0000313" key="10">
    <source>
        <dbReference type="Proteomes" id="UP000192578"/>
    </source>
</evidence>
<keyword evidence="2 6" id="KW-0479">Metal-binding</keyword>
<dbReference type="SUPFAM" id="SSF55486">
    <property type="entry name" value="Metalloproteases ('zincins'), catalytic domain"/>
    <property type="match status" value="1"/>
</dbReference>
<organism evidence="9 10">
    <name type="scientific">Hypsibius exemplaris</name>
    <name type="common">Freshwater tardigrade</name>
    <dbReference type="NCBI Taxonomy" id="2072580"/>
    <lineage>
        <taxon>Eukaryota</taxon>
        <taxon>Metazoa</taxon>
        <taxon>Ecdysozoa</taxon>
        <taxon>Tardigrada</taxon>
        <taxon>Eutardigrada</taxon>
        <taxon>Parachela</taxon>
        <taxon>Hypsibioidea</taxon>
        <taxon>Hypsibiidae</taxon>
        <taxon>Hypsibius</taxon>
    </lineage>
</organism>
<dbReference type="AlphaFoldDB" id="A0A1W0XDQ6"/>
<sequence length="370" mass="41424">MMLKVTLVLVVVLCRANAASITPAKSADLPYDANNPLPNNGGLSISDGDFEERGNAPELFEGDIAGIIEPGDSDESIRKKLDRRTKAGVVANTFKWWNADVYYEMSSALTSSERAKVMTAFREFEKTDTVRFYPRSTQTDYIYIQKSDQGCYAHVGKIGGMQIVNLEAPGCWTHGIIVHELNHAIGFWHEQSRYDRDSYVELNLNNVDSSNHHNFLKYDSGSVTHANTPYDYGSLMHYGKTAFALSSNVWTIRPKAPWQNREIGQRIQLSPTDIAEINSMYPLCGILYEDDAKEGPYSQFVKNVVANLHPSSYDIFSSAFVRPGCRMTIYSLVNHEGTATSFTANSGPTYHWSFVGKPYDNDARSVKCEC</sequence>